<dbReference type="Proteomes" id="UP000887565">
    <property type="component" value="Unplaced"/>
</dbReference>
<keyword evidence="4" id="KW-0449">Lipoprotein</keyword>
<organism evidence="5 6">
    <name type="scientific">Romanomermis culicivorax</name>
    <name type="common">Nematode worm</name>
    <dbReference type="NCBI Taxonomy" id="13658"/>
    <lineage>
        <taxon>Eukaryota</taxon>
        <taxon>Metazoa</taxon>
        <taxon>Ecdysozoa</taxon>
        <taxon>Nematoda</taxon>
        <taxon>Enoplea</taxon>
        <taxon>Dorylaimia</taxon>
        <taxon>Mermithida</taxon>
        <taxon>Mermithoidea</taxon>
        <taxon>Mermithidae</taxon>
        <taxon>Romanomermis</taxon>
    </lineage>
</organism>
<comment type="similarity">
    <text evidence="1">Belongs to the small GTPase superfamily. Rab family.</text>
</comment>
<keyword evidence="3" id="KW-0342">GTP-binding</keyword>
<evidence type="ECO:0000313" key="5">
    <source>
        <dbReference type="Proteomes" id="UP000887565"/>
    </source>
</evidence>
<dbReference type="SMART" id="SM00177">
    <property type="entry name" value="ARF"/>
    <property type="match status" value="1"/>
</dbReference>
<dbReference type="AlphaFoldDB" id="A0A915K1K8"/>
<name>A0A915K1K8_ROMCU</name>
<dbReference type="InterPro" id="IPR001806">
    <property type="entry name" value="Small_GTPase"/>
</dbReference>
<dbReference type="CDD" id="cd00154">
    <property type="entry name" value="Rab"/>
    <property type="match status" value="1"/>
</dbReference>
<dbReference type="SMART" id="SM00174">
    <property type="entry name" value="RHO"/>
    <property type="match status" value="1"/>
</dbReference>
<dbReference type="PROSITE" id="PS51419">
    <property type="entry name" value="RAB"/>
    <property type="match status" value="1"/>
</dbReference>
<evidence type="ECO:0000313" key="6">
    <source>
        <dbReference type="WBParaSite" id="nRc.2.0.1.t32688-RA"/>
    </source>
</evidence>
<proteinExistence type="inferred from homology"/>
<dbReference type="FunFam" id="3.40.50.300:FF:001129">
    <property type="entry name" value="ras-related protein Rab-44 isoform X2"/>
    <property type="match status" value="1"/>
</dbReference>
<dbReference type="PANTHER" id="PTHR47978">
    <property type="match status" value="1"/>
</dbReference>
<protein>
    <submittedName>
        <fullName evidence="6">Uncharacterized protein</fullName>
    </submittedName>
</protein>
<evidence type="ECO:0000256" key="2">
    <source>
        <dbReference type="ARBA" id="ARBA00022741"/>
    </source>
</evidence>
<dbReference type="Gene3D" id="3.40.50.300">
    <property type="entry name" value="P-loop containing nucleotide triphosphate hydrolases"/>
    <property type="match status" value="1"/>
</dbReference>
<dbReference type="PRINTS" id="PR00449">
    <property type="entry name" value="RASTRNSFRMNG"/>
</dbReference>
<dbReference type="OMA" id="FENCRNW"/>
<dbReference type="InterPro" id="IPR027417">
    <property type="entry name" value="P-loop_NTPase"/>
</dbReference>
<dbReference type="SMART" id="SM00173">
    <property type="entry name" value="RAS"/>
    <property type="match status" value="1"/>
</dbReference>
<dbReference type="NCBIfam" id="TIGR00231">
    <property type="entry name" value="small_GTP"/>
    <property type="match status" value="1"/>
</dbReference>
<dbReference type="GO" id="GO:0005525">
    <property type="term" value="F:GTP binding"/>
    <property type="evidence" value="ECO:0007669"/>
    <property type="project" value="UniProtKB-KW"/>
</dbReference>
<dbReference type="SMART" id="SM00176">
    <property type="entry name" value="RAN"/>
    <property type="match status" value="1"/>
</dbReference>
<keyword evidence="2" id="KW-0547">Nucleotide-binding</keyword>
<dbReference type="Pfam" id="PF00071">
    <property type="entry name" value="Ras"/>
    <property type="match status" value="1"/>
</dbReference>
<dbReference type="SMART" id="SM00175">
    <property type="entry name" value="RAB"/>
    <property type="match status" value="1"/>
</dbReference>
<keyword evidence="5" id="KW-1185">Reference proteome</keyword>
<evidence type="ECO:0000256" key="1">
    <source>
        <dbReference type="ARBA" id="ARBA00006270"/>
    </source>
</evidence>
<reference evidence="6" key="1">
    <citation type="submission" date="2022-11" db="UniProtKB">
        <authorList>
            <consortium name="WormBaseParasite"/>
        </authorList>
    </citation>
    <scope>IDENTIFICATION</scope>
</reference>
<dbReference type="PROSITE" id="PS51421">
    <property type="entry name" value="RAS"/>
    <property type="match status" value="1"/>
</dbReference>
<dbReference type="WBParaSite" id="nRc.2.0.1.t32688-RA">
    <property type="protein sequence ID" value="nRc.2.0.1.t32688-RA"/>
    <property type="gene ID" value="nRc.2.0.1.g32688"/>
</dbReference>
<dbReference type="SUPFAM" id="SSF52540">
    <property type="entry name" value="P-loop containing nucleoside triphosphate hydrolases"/>
    <property type="match status" value="1"/>
</dbReference>
<accession>A0A915K1K8</accession>
<dbReference type="GO" id="GO:0003924">
    <property type="term" value="F:GTPase activity"/>
    <property type="evidence" value="ECO:0007669"/>
    <property type="project" value="InterPro"/>
</dbReference>
<evidence type="ECO:0000256" key="3">
    <source>
        <dbReference type="ARBA" id="ARBA00023134"/>
    </source>
</evidence>
<dbReference type="InterPro" id="IPR005225">
    <property type="entry name" value="Small_GTP-bd"/>
</dbReference>
<dbReference type="PROSITE" id="PS51420">
    <property type="entry name" value="RHO"/>
    <property type="match status" value="1"/>
</dbReference>
<evidence type="ECO:0000256" key="4">
    <source>
        <dbReference type="ARBA" id="ARBA00023288"/>
    </source>
</evidence>
<sequence length="230" mass="26265">MFEKLLNIVLNNNVLANIVQRFMEIMLIGDSCVGKTCLLIRFKDNAFLHNNFIATVGMDYRIKRIDLDGLKVKLQIWDTAGQERFRSITHAYYRDADAILLLFDISNRATFEHLRSWLSDAKDNGRETTLMYIIGNKLDLGAQRQVKVEEAEKFAEVFKRAALISTTHGLTYMETSGKTGANVDNVFRHVALDLTKKRGEKCVTENGITLFEDSKRYSQSHVRTQVCSSC</sequence>